<proteinExistence type="predicted"/>
<feature type="coiled-coil region" evidence="10">
    <location>
        <begin position="313"/>
        <end position="340"/>
    </location>
</feature>
<gene>
    <name evidence="13" type="ORF">NAV_LOCUS7550</name>
</gene>
<dbReference type="Pfam" id="PF12678">
    <property type="entry name" value="zf-rbx1"/>
    <property type="match status" value="1"/>
</dbReference>
<dbReference type="GO" id="GO:0008270">
    <property type="term" value="F:zinc ion binding"/>
    <property type="evidence" value="ECO:0007669"/>
    <property type="project" value="UniProtKB-KW"/>
</dbReference>
<keyword evidence="11" id="KW-0472">Membrane</keyword>
<keyword evidence="7" id="KW-0833">Ubl conjugation pathway</keyword>
<dbReference type="GO" id="GO:0005737">
    <property type="term" value="C:cytoplasm"/>
    <property type="evidence" value="ECO:0007669"/>
    <property type="project" value="UniProtKB-SubCell"/>
</dbReference>
<evidence type="ECO:0000313" key="13">
    <source>
        <dbReference type="EMBL" id="VBB32759.1"/>
    </source>
</evidence>
<evidence type="ECO:0000313" key="14">
    <source>
        <dbReference type="Proteomes" id="UP000276991"/>
    </source>
</evidence>
<dbReference type="InterPro" id="IPR024766">
    <property type="entry name" value="Znf_RING_H2"/>
</dbReference>
<keyword evidence="10" id="KW-0175">Coiled coil</keyword>
<dbReference type="FunFam" id="3.30.40.10:FF:000978">
    <property type="entry name" value="Ring-box 1, E3 ubiquitin protein ligase"/>
    <property type="match status" value="1"/>
</dbReference>
<evidence type="ECO:0000256" key="5">
    <source>
        <dbReference type="ARBA" id="ARBA00022723"/>
    </source>
</evidence>
<evidence type="ECO:0000256" key="2">
    <source>
        <dbReference type="ARBA" id="ARBA00004496"/>
    </source>
</evidence>
<evidence type="ECO:0000256" key="1">
    <source>
        <dbReference type="ARBA" id="ARBA00004123"/>
    </source>
</evidence>
<evidence type="ECO:0000256" key="3">
    <source>
        <dbReference type="ARBA" id="ARBA00004906"/>
    </source>
</evidence>
<dbReference type="SUPFAM" id="SSF57850">
    <property type="entry name" value="RING/U-box"/>
    <property type="match status" value="1"/>
</dbReference>
<evidence type="ECO:0000256" key="11">
    <source>
        <dbReference type="SAM" id="Phobius"/>
    </source>
</evidence>
<feature type="domain" description="Zinc finger RING-H2-type" evidence="12">
    <location>
        <begin position="49"/>
        <end position="101"/>
    </location>
</feature>
<dbReference type="Proteomes" id="UP000276991">
    <property type="component" value="Unassembled WGS sequence"/>
</dbReference>
<sequence>MAVSGAQQMELDDVQQPSGAASISAKEKKRFEVKKWNAVALWAWDIVVDNCAICRNHIMDLCIECQANQASATSEECTVAWGVCNHAFHFHCISRWLKTRQLKQVLDTYHAVACLLPNDSNYLYAAVLHLPKNPKLYFGKISNTQKLHQSLEDAGEAIRGHNPHRWLVDRIILNATKIIHSQYRLERRNNIAEQLKDNKNRNIFDGTQFLNKTIIKESLIEFLREIIFESVIADAIFGMDLADNWIKYDFEDFKKRSQQLITYESWTWLLNILRVMFFLLGAFVVLITTCALCGFSCILSSILRDDYYRRRQMREREEELRIIEERLHEAEIVNKFINDEH</sequence>
<comment type="pathway">
    <text evidence="3">Protein modification; protein ubiquitination.</text>
</comment>
<dbReference type="GO" id="GO:0005634">
    <property type="term" value="C:nucleus"/>
    <property type="evidence" value="ECO:0007669"/>
    <property type="project" value="UniProtKB-SubCell"/>
</dbReference>
<keyword evidence="11" id="KW-1133">Transmembrane helix</keyword>
<protein>
    <recommendedName>
        <fullName evidence="12">Zinc finger RING-H2-type domain-containing protein</fullName>
    </recommendedName>
</protein>
<keyword evidence="4" id="KW-0963">Cytoplasm</keyword>
<keyword evidence="11" id="KW-0812">Transmembrane</keyword>
<dbReference type="AlphaFoldDB" id="A0A498SNV4"/>
<comment type="subcellular location">
    <subcellularLocation>
        <location evidence="2">Cytoplasm</location>
    </subcellularLocation>
    <subcellularLocation>
        <location evidence="1">Nucleus</location>
    </subcellularLocation>
</comment>
<feature type="transmembrane region" description="Helical" evidence="11">
    <location>
        <begin position="275"/>
        <end position="303"/>
    </location>
</feature>
<organism evidence="13 14">
    <name type="scientific">Acanthocheilonema viteae</name>
    <name type="common">Filarial nematode worm</name>
    <name type="synonym">Dipetalonema viteae</name>
    <dbReference type="NCBI Taxonomy" id="6277"/>
    <lineage>
        <taxon>Eukaryota</taxon>
        <taxon>Metazoa</taxon>
        <taxon>Ecdysozoa</taxon>
        <taxon>Nematoda</taxon>
        <taxon>Chromadorea</taxon>
        <taxon>Rhabditida</taxon>
        <taxon>Spirurina</taxon>
        <taxon>Spiruromorpha</taxon>
        <taxon>Filarioidea</taxon>
        <taxon>Onchocercidae</taxon>
        <taxon>Acanthocheilonema</taxon>
    </lineage>
</organism>
<keyword evidence="9" id="KW-0539">Nucleus</keyword>
<keyword evidence="14" id="KW-1185">Reference proteome</keyword>
<keyword evidence="8" id="KW-0862">Zinc</keyword>
<dbReference type="PANTHER" id="PTHR11210">
    <property type="entry name" value="RING BOX"/>
    <property type="match status" value="1"/>
</dbReference>
<evidence type="ECO:0000259" key="12">
    <source>
        <dbReference type="Pfam" id="PF12678"/>
    </source>
</evidence>
<dbReference type="InterPro" id="IPR051031">
    <property type="entry name" value="RING-box_E3_Ubiquitin_Ligase"/>
</dbReference>
<accession>A0A498SNV4</accession>
<keyword evidence="6" id="KW-0863">Zinc-finger</keyword>
<dbReference type="CDD" id="cd16485">
    <property type="entry name" value="mRING-H2-C3H2C2D_RBX1"/>
    <property type="match status" value="1"/>
</dbReference>
<reference evidence="13 14" key="1">
    <citation type="submission" date="2018-08" db="EMBL/GenBank/DDBJ databases">
        <authorList>
            <person name="Laetsch R D."/>
            <person name="Stevens L."/>
            <person name="Kumar S."/>
            <person name="Blaxter L. M."/>
        </authorList>
    </citation>
    <scope>NUCLEOTIDE SEQUENCE [LARGE SCALE GENOMIC DNA]</scope>
</reference>
<evidence type="ECO:0000256" key="9">
    <source>
        <dbReference type="ARBA" id="ARBA00023242"/>
    </source>
</evidence>
<dbReference type="EMBL" id="UPTC01001911">
    <property type="protein sequence ID" value="VBB32759.1"/>
    <property type="molecule type" value="Genomic_DNA"/>
</dbReference>
<evidence type="ECO:0000256" key="10">
    <source>
        <dbReference type="SAM" id="Coils"/>
    </source>
</evidence>
<dbReference type="InterPro" id="IPR013083">
    <property type="entry name" value="Znf_RING/FYVE/PHD"/>
</dbReference>
<dbReference type="OrthoDB" id="8962942at2759"/>
<dbReference type="STRING" id="6277.A0A498SNV4"/>
<dbReference type="Gene3D" id="3.30.40.10">
    <property type="entry name" value="Zinc/RING finger domain, C3HC4 (zinc finger)"/>
    <property type="match status" value="1"/>
</dbReference>
<keyword evidence="5" id="KW-0479">Metal-binding</keyword>
<evidence type="ECO:0000256" key="4">
    <source>
        <dbReference type="ARBA" id="ARBA00022490"/>
    </source>
</evidence>
<name>A0A498SNV4_ACAVI</name>
<evidence type="ECO:0000256" key="8">
    <source>
        <dbReference type="ARBA" id="ARBA00022833"/>
    </source>
</evidence>
<evidence type="ECO:0000256" key="6">
    <source>
        <dbReference type="ARBA" id="ARBA00022771"/>
    </source>
</evidence>
<evidence type="ECO:0000256" key="7">
    <source>
        <dbReference type="ARBA" id="ARBA00022786"/>
    </source>
</evidence>